<dbReference type="PANTHER" id="PTHR48207:SF3">
    <property type="entry name" value="SUCCINATE--HYDROXYMETHYLGLUTARATE COA-TRANSFERASE"/>
    <property type="match status" value="1"/>
</dbReference>
<proteinExistence type="inferred from homology"/>
<name>A0A7E6F1P7_9MOLL</name>
<evidence type="ECO:0000313" key="3">
    <source>
        <dbReference type="Proteomes" id="UP000515154"/>
    </source>
</evidence>
<dbReference type="InterPro" id="IPR023606">
    <property type="entry name" value="CoA-Trfase_III_dom_1_sf"/>
</dbReference>
<reference evidence="4" key="1">
    <citation type="submission" date="2025-08" db="UniProtKB">
        <authorList>
            <consortium name="RefSeq"/>
        </authorList>
    </citation>
    <scope>IDENTIFICATION</scope>
</reference>
<gene>
    <name evidence="4" type="primary">LOC115215758</name>
</gene>
<dbReference type="SUPFAM" id="SSF89796">
    <property type="entry name" value="CoA-transferase family III (CaiB/BaiF)"/>
    <property type="match status" value="1"/>
</dbReference>
<evidence type="ECO:0000256" key="1">
    <source>
        <dbReference type="ARBA" id="ARBA00008383"/>
    </source>
</evidence>
<organism evidence="3 4">
    <name type="scientific">Octopus sinensis</name>
    <name type="common">East Asian common octopus</name>
    <dbReference type="NCBI Taxonomy" id="2607531"/>
    <lineage>
        <taxon>Eukaryota</taxon>
        <taxon>Metazoa</taxon>
        <taxon>Spiralia</taxon>
        <taxon>Lophotrochozoa</taxon>
        <taxon>Mollusca</taxon>
        <taxon>Cephalopoda</taxon>
        <taxon>Coleoidea</taxon>
        <taxon>Octopodiformes</taxon>
        <taxon>Octopoda</taxon>
        <taxon>Incirrata</taxon>
        <taxon>Octopodidae</taxon>
        <taxon>Octopus</taxon>
    </lineage>
</organism>
<protein>
    <submittedName>
        <fullName evidence="4">Succinate--hydroxymethylglutarate CoA-transferase</fullName>
    </submittedName>
</protein>
<dbReference type="KEGG" id="osn:115215758"/>
<dbReference type="PANTHER" id="PTHR48207">
    <property type="entry name" value="SUCCINATE--HYDROXYMETHYLGLUTARATE COA-TRANSFERASE"/>
    <property type="match status" value="1"/>
</dbReference>
<dbReference type="FunFam" id="3.40.50.10540:FF:000005">
    <property type="entry name" value="succinate--hydroxymethylglutarate CoA-transferase isoform X1"/>
    <property type="match status" value="1"/>
</dbReference>
<dbReference type="RefSeq" id="XP_036361614.1">
    <property type="nucleotide sequence ID" value="XM_036505721.1"/>
</dbReference>
<evidence type="ECO:0000256" key="2">
    <source>
        <dbReference type="ARBA" id="ARBA00022679"/>
    </source>
</evidence>
<dbReference type="GO" id="GO:0047369">
    <property type="term" value="F:succinate-hydroxymethylglutarate CoA-transferase activity"/>
    <property type="evidence" value="ECO:0007669"/>
    <property type="project" value="TreeGrafter"/>
</dbReference>
<dbReference type="AlphaFoldDB" id="A0A7E6F1P7"/>
<dbReference type="Gene3D" id="3.40.50.10540">
    <property type="entry name" value="Crotonobetainyl-coa:carnitine coa-transferase, domain 1"/>
    <property type="match status" value="1"/>
</dbReference>
<comment type="similarity">
    <text evidence="1">Belongs to the CoA-transferase III family.</text>
</comment>
<dbReference type="InterPro" id="IPR003673">
    <property type="entry name" value="CoA-Trfase_fam_III"/>
</dbReference>
<dbReference type="Proteomes" id="UP000515154">
    <property type="component" value="Linkage group LG9"/>
</dbReference>
<dbReference type="InterPro" id="IPR044855">
    <property type="entry name" value="CoA-Trfase_III_dom3_sf"/>
</dbReference>
<keyword evidence="3" id="KW-1185">Reference proteome</keyword>
<dbReference type="Pfam" id="PF02515">
    <property type="entry name" value="CoA_transf_3"/>
    <property type="match status" value="1"/>
</dbReference>
<dbReference type="GO" id="GO:0005739">
    <property type="term" value="C:mitochondrion"/>
    <property type="evidence" value="ECO:0007669"/>
    <property type="project" value="TreeGrafter"/>
</dbReference>
<sequence>MALTCVRHFKVFPSFGTFHPFHVRYCSGGKNSSRQCRQQFLSGVRIIDLTRILAGPYCTMILADMGAEVIKVERPGCGDDTRTWGPPFRSSESTYFLSVNRNKKSIAVDIKTPEGKDLIRKLAQTSDVLVENYLPGKLTEMGLGYSEMAKIAPHLIYCSITGYGQSGPYAKRPGYDIIVAGIGGLINATGPKDGEPCKVGVAMTDLATGLYAHGAILAALLTRQKTGKGQFIDCNLLSTQVASLVNLASNYLNAGLDATRHGTAHQSIVPYQAFSTSDGYLLVGANNDNQFKALCKVLQAEDLYQDDRFKSNQKRVLNRDVLIKRLSEIFGEKTTDFWLEKMEGCNFSYGPINNLKQVFNDQQVKACGLIQEIDHPTIGKVRLPAPAVEYSCDEGRVDQPTAPPLLGQHTREILQDILSLSHEDIKSLLSKGIVECAALSDK</sequence>
<keyword evidence="2" id="KW-0808">Transferase</keyword>
<dbReference type="InterPro" id="IPR050483">
    <property type="entry name" value="CoA-transferase_III_domain"/>
</dbReference>
<accession>A0A7E6F1P7</accession>
<dbReference type="Gene3D" id="3.30.1540.10">
    <property type="entry name" value="formyl-coa transferase, domain 3"/>
    <property type="match status" value="1"/>
</dbReference>
<evidence type="ECO:0000313" key="4">
    <source>
        <dbReference type="RefSeq" id="XP_036361614.1"/>
    </source>
</evidence>